<dbReference type="InterPro" id="IPR013083">
    <property type="entry name" value="Znf_RING/FYVE/PHD"/>
</dbReference>
<gene>
    <name evidence="14" type="ORF">NYM_LOCUS30014</name>
</gene>
<dbReference type="Pfam" id="PF13639">
    <property type="entry name" value="zf-RING_2"/>
    <property type="match status" value="1"/>
</dbReference>
<evidence type="ECO:0000256" key="7">
    <source>
        <dbReference type="ARBA" id="ARBA00022771"/>
    </source>
</evidence>
<evidence type="ECO:0000256" key="12">
    <source>
        <dbReference type="PROSITE-ProRule" id="PRU00175"/>
    </source>
</evidence>
<feature type="domain" description="RING-type" evidence="13">
    <location>
        <begin position="16"/>
        <end position="57"/>
    </location>
</feature>
<sequence length="122" mass="14064">MPIFKAFSLGNDRSICPICLMQIERNDLVRKTPCSHTFHSNCIDSWCLKNLNCPVCRHDLSREKIHEKKKEPAAEYHPVVEDIVVEVVEERPLPDQLSIEESTTSGRTCCDQEDSIFYNNIN</sequence>
<evidence type="ECO:0000256" key="3">
    <source>
        <dbReference type="ARBA" id="ARBA00012483"/>
    </source>
</evidence>
<dbReference type="InterPro" id="IPR001841">
    <property type="entry name" value="Znf_RING"/>
</dbReference>
<dbReference type="AlphaFoldDB" id="A0A5K1HSG7"/>
<dbReference type="EC" id="2.3.2.27" evidence="3"/>
<dbReference type="EMBL" id="LR722130">
    <property type="protein sequence ID" value="VVW88184.1"/>
    <property type="molecule type" value="Genomic_DNA"/>
</dbReference>
<evidence type="ECO:0000256" key="6">
    <source>
        <dbReference type="ARBA" id="ARBA00022723"/>
    </source>
</evidence>
<evidence type="ECO:0000259" key="13">
    <source>
        <dbReference type="PROSITE" id="PS50089"/>
    </source>
</evidence>
<dbReference type="GO" id="GO:0061630">
    <property type="term" value="F:ubiquitin protein ligase activity"/>
    <property type="evidence" value="ECO:0007669"/>
    <property type="project" value="UniProtKB-EC"/>
</dbReference>
<dbReference type="GO" id="GO:0008270">
    <property type="term" value="F:zinc ion binding"/>
    <property type="evidence" value="ECO:0007669"/>
    <property type="project" value="UniProtKB-KW"/>
</dbReference>
<proteinExistence type="predicted"/>
<dbReference type="PANTHER" id="PTHR45977">
    <property type="entry name" value="TARGET OF ERK KINASE MPK-1"/>
    <property type="match status" value="1"/>
</dbReference>
<dbReference type="PROSITE" id="PS50089">
    <property type="entry name" value="ZF_RING_2"/>
    <property type="match status" value="1"/>
</dbReference>
<keyword evidence="5" id="KW-0812">Transmembrane</keyword>
<name>A0A5K1HSG7_9MAGN</name>
<comment type="catalytic activity">
    <reaction evidence="1">
        <text>S-ubiquitinyl-[E2 ubiquitin-conjugating enzyme]-L-cysteine + [acceptor protein]-L-lysine = [E2 ubiquitin-conjugating enzyme]-L-cysteine + N(6)-ubiquitinyl-[acceptor protein]-L-lysine.</text>
        <dbReference type="EC" id="2.3.2.27"/>
    </reaction>
</comment>
<evidence type="ECO:0000256" key="1">
    <source>
        <dbReference type="ARBA" id="ARBA00000900"/>
    </source>
</evidence>
<keyword evidence="10" id="KW-1133">Transmembrane helix</keyword>
<keyword evidence="8" id="KW-0833">Ubl conjugation pathway</keyword>
<comment type="subcellular location">
    <subcellularLocation>
        <location evidence="2">Membrane</location>
        <topology evidence="2">Multi-pass membrane protein</topology>
    </subcellularLocation>
</comment>
<evidence type="ECO:0000256" key="4">
    <source>
        <dbReference type="ARBA" id="ARBA00022679"/>
    </source>
</evidence>
<keyword evidence="4" id="KW-0808">Transferase</keyword>
<dbReference type="Gene3D" id="3.30.40.10">
    <property type="entry name" value="Zinc/RING finger domain, C3HC4 (zinc finger)"/>
    <property type="match status" value="1"/>
</dbReference>
<dbReference type="GO" id="GO:0006511">
    <property type="term" value="P:ubiquitin-dependent protein catabolic process"/>
    <property type="evidence" value="ECO:0007669"/>
    <property type="project" value="TreeGrafter"/>
</dbReference>
<dbReference type="GO" id="GO:0016567">
    <property type="term" value="P:protein ubiquitination"/>
    <property type="evidence" value="ECO:0007669"/>
    <property type="project" value="TreeGrafter"/>
</dbReference>
<evidence type="ECO:0000256" key="8">
    <source>
        <dbReference type="ARBA" id="ARBA00022786"/>
    </source>
</evidence>
<evidence type="ECO:0000256" key="10">
    <source>
        <dbReference type="ARBA" id="ARBA00022989"/>
    </source>
</evidence>
<keyword evidence="11" id="KW-0472">Membrane</keyword>
<evidence type="ECO:0000313" key="14">
    <source>
        <dbReference type="EMBL" id="VVW88184.1"/>
    </source>
</evidence>
<organism evidence="14">
    <name type="scientific">Nymphaea colorata</name>
    <name type="common">pocket water lily</name>
    <dbReference type="NCBI Taxonomy" id="210225"/>
    <lineage>
        <taxon>Eukaryota</taxon>
        <taxon>Viridiplantae</taxon>
        <taxon>Streptophyta</taxon>
        <taxon>Embryophyta</taxon>
        <taxon>Tracheophyta</taxon>
        <taxon>Spermatophyta</taxon>
        <taxon>Magnoliopsida</taxon>
        <taxon>Nymphaeales</taxon>
        <taxon>Nymphaeaceae</taxon>
        <taxon>Nymphaea</taxon>
    </lineage>
</organism>
<dbReference type="SMART" id="SM00184">
    <property type="entry name" value="RING"/>
    <property type="match status" value="1"/>
</dbReference>
<accession>A0A5K1HSG7</accession>
<dbReference type="SUPFAM" id="SSF57850">
    <property type="entry name" value="RING/U-box"/>
    <property type="match status" value="1"/>
</dbReference>
<keyword evidence="9" id="KW-0862">Zinc</keyword>
<protein>
    <recommendedName>
        <fullName evidence="3">RING-type E3 ubiquitin transferase</fullName>
        <ecNumber evidence="3">2.3.2.27</ecNumber>
    </recommendedName>
</protein>
<evidence type="ECO:0000256" key="11">
    <source>
        <dbReference type="ARBA" id="ARBA00023136"/>
    </source>
</evidence>
<reference evidence="14" key="1">
    <citation type="submission" date="2019-09" db="EMBL/GenBank/DDBJ databases">
        <authorList>
            <person name="Zhang L."/>
        </authorList>
    </citation>
    <scope>NUCLEOTIDE SEQUENCE</scope>
</reference>
<keyword evidence="7 12" id="KW-0863">Zinc-finger</keyword>
<evidence type="ECO:0000256" key="2">
    <source>
        <dbReference type="ARBA" id="ARBA00004141"/>
    </source>
</evidence>
<keyword evidence="6" id="KW-0479">Metal-binding</keyword>
<evidence type="ECO:0000256" key="9">
    <source>
        <dbReference type="ARBA" id="ARBA00022833"/>
    </source>
</evidence>
<evidence type="ECO:0000256" key="5">
    <source>
        <dbReference type="ARBA" id="ARBA00022692"/>
    </source>
</evidence>
<dbReference type="PANTHER" id="PTHR45977:SF4">
    <property type="entry name" value="RING-TYPE DOMAIN-CONTAINING PROTEIN"/>
    <property type="match status" value="1"/>
</dbReference>
<dbReference type="GO" id="GO:0016020">
    <property type="term" value="C:membrane"/>
    <property type="evidence" value="ECO:0007669"/>
    <property type="project" value="UniProtKB-SubCell"/>
</dbReference>